<accession>A0A1R2CMQ1</accession>
<feature type="compositionally biased region" description="Basic and acidic residues" evidence="1">
    <location>
        <begin position="237"/>
        <end position="248"/>
    </location>
</feature>
<organism evidence="2 3">
    <name type="scientific">Stentor coeruleus</name>
    <dbReference type="NCBI Taxonomy" id="5963"/>
    <lineage>
        <taxon>Eukaryota</taxon>
        <taxon>Sar</taxon>
        <taxon>Alveolata</taxon>
        <taxon>Ciliophora</taxon>
        <taxon>Postciliodesmatophora</taxon>
        <taxon>Heterotrichea</taxon>
        <taxon>Heterotrichida</taxon>
        <taxon>Stentoridae</taxon>
        <taxon>Stentor</taxon>
    </lineage>
</organism>
<feature type="compositionally biased region" description="Basic and acidic residues" evidence="1">
    <location>
        <begin position="263"/>
        <end position="279"/>
    </location>
</feature>
<feature type="compositionally biased region" description="Polar residues" evidence="1">
    <location>
        <begin position="249"/>
        <end position="262"/>
    </location>
</feature>
<evidence type="ECO:0000256" key="1">
    <source>
        <dbReference type="SAM" id="MobiDB-lite"/>
    </source>
</evidence>
<sequence>MIKHLCPIRKDLHIQNKKCYSEYYLILSTQISYTENSTTIYIKNQTLKIDIPSSKNSEFYELIIQGQEISILFIYGDNWDMINKEIQNIPRKINSLIKCESIRNYVKHFIYDNKKIYQINSKDYDNIIKKYFNIATKPTEIKQYDLIEKKRKANKSNEVMRYKKGDENENNIGKKKVINKSGESGIREEDTKKKEKKDEELELNLESIQVQKSGSIKQQEVKKEDTIIEKERNADKNNEEMKYKKGAENENNIGKKQVINKSGESEIREEDTKKVEEKDEEWKLNLESIRVQKSGSIMQQEVKKEDTIIEKERNADKNNEEMKYKKGAENENNIGKKQVINKSGESEIREEDTKKKEEKDKKLKLNLESIRVQKSSSIKQQEVKKEDAIIEKEKIDEGNSKQEVSKINKAEILMVEPEKAIMNIKYRDFVPNENEVTALDTEVENQNKRDIASNIKINDSIAYPLEITDNDDNLMLQNPNNLFKQRQNDISKKSIPGREAINHNFPKNLEEAIINLSKDNLIKVEKDQRNKVPYELIGNHFSNSFIYFGELENLVDKVDMILVIIGHESSGRTALIQTLLNYLEKKEINTLVTERYAQCYEDKNIFYNFGIDCQQTNELIITKTERFGRKVILIVEIPHFSVSFSPAFSEIKVIEQIQLLNIFKNIQKHLLVVKKSDESYMNLNMKSFLERNFTKFHTLNYIFTFYANCIIFEPVPKNIEKNILKINNNAYTRRNFKDINWRKLEKKMDKLFFNLFKNYACIEKSTHN</sequence>
<name>A0A1R2CMQ1_9CILI</name>
<feature type="compositionally biased region" description="Polar residues" evidence="1">
    <location>
        <begin position="330"/>
        <end position="343"/>
    </location>
</feature>
<feature type="compositionally biased region" description="Basic and acidic residues" evidence="1">
    <location>
        <begin position="301"/>
        <end position="329"/>
    </location>
</feature>
<dbReference type="AlphaFoldDB" id="A0A1R2CMQ1"/>
<feature type="region of interest" description="Disordered" evidence="1">
    <location>
        <begin position="167"/>
        <end position="199"/>
    </location>
</feature>
<proteinExistence type="predicted"/>
<dbReference type="Proteomes" id="UP000187209">
    <property type="component" value="Unassembled WGS sequence"/>
</dbReference>
<feature type="region of interest" description="Disordered" evidence="1">
    <location>
        <begin position="237"/>
        <end position="279"/>
    </location>
</feature>
<evidence type="ECO:0000313" key="3">
    <source>
        <dbReference type="Proteomes" id="UP000187209"/>
    </source>
</evidence>
<reference evidence="2 3" key="1">
    <citation type="submission" date="2016-11" db="EMBL/GenBank/DDBJ databases">
        <title>The macronuclear genome of Stentor coeruleus: a giant cell with tiny introns.</title>
        <authorList>
            <person name="Slabodnick M."/>
            <person name="Ruby J.G."/>
            <person name="Reiff S.B."/>
            <person name="Swart E.C."/>
            <person name="Gosai S."/>
            <person name="Prabakaran S."/>
            <person name="Witkowska E."/>
            <person name="Larue G.E."/>
            <person name="Fisher S."/>
            <person name="Freeman R.M."/>
            <person name="Gunawardena J."/>
            <person name="Chu W."/>
            <person name="Stover N.A."/>
            <person name="Gregory B.D."/>
            <person name="Nowacki M."/>
            <person name="Derisi J."/>
            <person name="Roy S.W."/>
            <person name="Marshall W.F."/>
            <person name="Sood P."/>
        </authorList>
    </citation>
    <scope>NUCLEOTIDE SEQUENCE [LARGE SCALE GENOMIC DNA]</scope>
    <source>
        <strain evidence="2">WM001</strain>
    </source>
</reference>
<feature type="region of interest" description="Disordered" evidence="1">
    <location>
        <begin position="297"/>
        <end position="360"/>
    </location>
</feature>
<evidence type="ECO:0000313" key="2">
    <source>
        <dbReference type="EMBL" id="OMJ90289.1"/>
    </source>
</evidence>
<feature type="compositionally biased region" description="Basic and acidic residues" evidence="1">
    <location>
        <begin position="344"/>
        <end position="360"/>
    </location>
</feature>
<dbReference type="EMBL" id="MPUH01000106">
    <property type="protein sequence ID" value="OMJ90289.1"/>
    <property type="molecule type" value="Genomic_DNA"/>
</dbReference>
<keyword evidence="3" id="KW-1185">Reference proteome</keyword>
<gene>
    <name evidence="2" type="ORF">SteCoe_7403</name>
</gene>
<protein>
    <submittedName>
        <fullName evidence="2">Uncharacterized protein</fullName>
    </submittedName>
</protein>
<feature type="compositionally biased region" description="Basic and acidic residues" evidence="1">
    <location>
        <begin position="185"/>
        <end position="199"/>
    </location>
</feature>
<comment type="caution">
    <text evidence="2">The sequence shown here is derived from an EMBL/GenBank/DDBJ whole genome shotgun (WGS) entry which is preliminary data.</text>
</comment>